<dbReference type="Proteomes" id="UP001597511">
    <property type="component" value="Unassembled WGS sequence"/>
</dbReference>
<dbReference type="Pfam" id="PF13462">
    <property type="entry name" value="Thioredoxin_4"/>
    <property type="match status" value="1"/>
</dbReference>
<keyword evidence="5" id="KW-0676">Redox-active center</keyword>
<gene>
    <name evidence="7" type="ORF">ACFS6H_11570</name>
</gene>
<proteinExistence type="inferred from homology"/>
<evidence type="ECO:0000256" key="1">
    <source>
        <dbReference type="ARBA" id="ARBA00005791"/>
    </source>
</evidence>
<keyword evidence="8" id="KW-1185">Reference proteome</keyword>
<keyword evidence="3" id="KW-0560">Oxidoreductase</keyword>
<sequence>MALKKEIEEIIEPKDIFVGSKTAPVTLMEFGEYESEECAKANEVVKQILEHYDGKVKFNFRHFPQTRIHQRSLKAGEAAIAAAQEGKFWEMHNVLFENRRNLGTTSLKLHSKEAGVKSKNFLDNLVNGVFGWQVQDDLKEGIDRGVKEIPAFFINNEPLKGKATYANISAAIEEALKKTKKKAPAKQRA</sequence>
<evidence type="ECO:0000259" key="6">
    <source>
        <dbReference type="Pfam" id="PF13462"/>
    </source>
</evidence>
<protein>
    <submittedName>
        <fullName evidence="7">DsbA family protein</fullName>
    </submittedName>
</protein>
<dbReference type="EMBL" id="JBHUOZ010000003">
    <property type="protein sequence ID" value="MFD2920354.1"/>
    <property type="molecule type" value="Genomic_DNA"/>
</dbReference>
<dbReference type="Gene3D" id="3.40.30.10">
    <property type="entry name" value="Glutaredoxin"/>
    <property type="match status" value="1"/>
</dbReference>
<evidence type="ECO:0000256" key="3">
    <source>
        <dbReference type="ARBA" id="ARBA00023002"/>
    </source>
</evidence>
<comment type="caution">
    <text evidence="7">The sequence shown here is derived from an EMBL/GenBank/DDBJ whole genome shotgun (WGS) entry which is preliminary data.</text>
</comment>
<evidence type="ECO:0000313" key="8">
    <source>
        <dbReference type="Proteomes" id="UP001597511"/>
    </source>
</evidence>
<dbReference type="SUPFAM" id="SSF52833">
    <property type="entry name" value="Thioredoxin-like"/>
    <property type="match status" value="1"/>
</dbReference>
<comment type="similarity">
    <text evidence="1">Belongs to the thioredoxin family. DsbA subfamily.</text>
</comment>
<name>A0ABW6A4U3_9BACT</name>
<dbReference type="InterPro" id="IPR012336">
    <property type="entry name" value="Thioredoxin-like_fold"/>
</dbReference>
<evidence type="ECO:0000256" key="5">
    <source>
        <dbReference type="ARBA" id="ARBA00023284"/>
    </source>
</evidence>
<dbReference type="RefSeq" id="WP_386098535.1">
    <property type="nucleotide sequence ID" value="NZ_JBHUOZ010000003.1"/>
</dbReference>
<feature type="domain" description="Thioredoxin-like fold" evidence="6">
    <location>
        <begin position="13"/>
        <end position="174"/>
    </location>
</feature>
<dbReference type="PANTHER" id="PTHR13887">
    <property type="entry name" value="GLUTATHIONE S-TRANSFERASE KAPPA"/>
    <property type="match status" value="1"/>
</dbReference>
<evidence type="ECO:0000313" key="7">
    <source>
        <dbReference type="EMBL" id="MFD2920354.1"/>
    </source>
</evidence>
<evidence type="ECO:0000256" key="2">
    <source>
        <dbReference type="ARBA" id="ARBA00022729"/>
    </source>
</evidence>
<evidence type="ECO:0000256" key="4">
    <source>
        <dbReference type="ARBA" id="ARBA00023157"/>
    </source>
</evidence>
<keyword evidence="2" id="KW-0732">Signal</keyword>
<dbReference type="InterPro" id="IPR036249">
    <property type="entry name" value="Thioredoxin-like_sf"/>
</dbReference>
<organism evidence="7 8">
    <name type="scientific">Terrimonas rubra</name>
    <dbReference type="NCBI Taxonomy" id="1035890"/>
    <lineage>
        <taxon>Bacteria</taxon>
        <taxon>Pseudomonadati</taxon>
        <taxon>Bacteroidota</taxon>
        <taxon>Chitinophagia</taxon>
        <taxon>Chitinophagales</taxon>
        <taxon>Chitinophagaceae</taxon>
        <taxon>Terrimonas</taxon>
    </lineage>
</organism>
<keyword evidence="4" id="KW-1015">Disulfide bond</keyword>
<dbReference type="CDD" id="cd02972">
    <property type="entry name" value="DsbA_family"/>
    <property type="match status" value="1"/>
</dbReference>
<accession>A0ABW6A4U3</accession>
<reference evidence="8" key="1">
    <citation type="journal article" date="2019" name="Int. J. Syst. Evol. Microbiol.">
        <title>The Global Catalogue of Microorganisms (GCM) 10K type strain sequencing project: providing services to taxonomists for standard genome sequencing and annotation.</title>
        <authorList>
            <consortium name="The Broad Institute Genomics Platform"/>
            <consortium name="The Broad Institute Genome Sequencing Center for Infectious Disease"/>
            <person name="Wu L."/>
            <person name="Ma J."/>
        </authorList>
    </citation>
    <scope>NUCLEOTIDE SEQUENCE [LARGE SCALE GENOMIC DNA]</scope>
    <source>
        <strain evidence="8">KCTC 23299</strain>
    </source>
</reference>
<dbReference type="PANTHER" id="PTHR13887:SF14">
    <property type="entry name" value="DISULFIDE BOND FORMATION PROTEIN D"/>
    <property type="match status" value="1"/>
</dbReference>